<accession>A0ABV8J4Q4</accession>
<evidence type="ECO:0000256" key="1">
    <source>
        <dbReference type="SAM" id="Phobius"/>
    </source>
</evidence>
<organism evidence="2 3">
    <name type="scientific">Actinoplanes subglobosus</name>
    <dbReference type="NCBI Taxonomy" id="1547892"/>
    <lineage>
        <taxon>Bacteria</taxon>
        <taxon>Bacillati</taxon>
        <taxon>Actinomycetota</taxon>
        <taxon>Actinomycetes</taxon>
        <taxon>Micromonosporales</taxon>
        <taxon>Micromonosporaceae</taxon>
        <taxon>Actinoplanes</taxon>
    </lineage>
</organism>
<feature type="transmembrane region" description="Helical" evidence="1">
    <location>
        <begin position="12"/>
        <end position="43"/>
    </location>
</feature>
<dbReference type="RefSeq" id="WP_378071974.1">
    <property type="nucleotide sequence ID" value="NZ_JBHSBL010000026.1"/>
</dbReference>
<keyword evidence="1" id="KW-1133">Transmembrane helix</keyword>
<gene>
    <name evidence="2" type="ORF">ACFO0C_39770</name>
</gene>
<dbReference type="EMBL" id="JBHSBL010000026">
    <property type="protein sequence ID" value="MFC4071106.1"/>
    <property type="molecule type" value="Genomic_DNA"/>
</dbReference>
<feature type="transmembrane region" description="Helical" evidence="1">
    <location>
        <begin position="79"/>
        <end position="98"/>
    </location>
</feature>
<sequence>MSNPRYVLRSAVFVTVYLAAFFGVLLIPILPLAPVVVAAVWLIAQAGHGLRRFDVIMLATTAAVAATIQGAGLMMSLTVAVWAVLPALLFAVLVERWLPGYWRGHGDRFRRPATALPLLAGAALLTAAVSAVIWGVIDTGSSASDAVIPFVRDAAVLFLAPLTVNTVRRLRSPRRAGLTVVR</sequence>
<proteinExistence type="predicted"/>
<keyword evidence="1" id="KW-0472">Membrane</keyword>
<feature type="transmembrane region" description="Helical" evidence="1">
    <location>
        <begin position="118"/>
        <end position="137"/>
    </location>
</feature>
<dbReference type="Proteomes" id="UP001595867">
    <property type="component" value="Unassembled WGS sequence"/>
</dbReference>
<name>A0ABV8J4Q4_9ACTN</name>
<keyword evidence="1" id="KW-0812">Transmembrane</keyword>
<keyword evidence="3" id="KW-1185">Reference proteome</keyword>
<reference evidence="3" key="1">
    <citation type="journal article" date="2019" name="Int. J. Syst. Evol. Microbiol.">
        <title>The Global Catalogue of Microorganisms (GCM) 10K type strain sequencing project: providing services to taxonomists for standard genome sequencing and annotation.</title>
        <authorList>
            <consortium name="The Broad Institute Genomics Platform"/>
            <consortium name="The Broad Institute Genome Sequencing Center for Infectious Disease"/>
            <person name="Wu L."/>
            <person name="Ma J."/>
        </authorList>
    </citation>
    <scope>NUCLEOTIDE SEQUENCE [LARGE SCALE GENOMIC DNA]</scope>
    <source>
        <strain evidence="3">TBRC 5832</strain>
    </source>
</reference>
<evidence type="ECO:0000313" key="2">
    <source>
        <dbReference type="EMBL" id="MFC4071106.1"/>
    </source>
</evidence>
<comment type="caution">
    <text evidence="2">The sequence shown here is derived from an EMBL/GenBank/DDBJ whole genome shotgun (WGS) entry which is preliminary data.</text>
</comment>
<protein>
    <submittedName>
        <fullName evidence="2">Uncharacterized protein</fullName>
    </submittedName>
</protein>
<evidence type="ECO:0000313" key="3">
    <source>
        <dbReference type="Proteomes" id="UP001595867"/>
    </source>
</evidence>